<keyword evidence="2 7" id="KW-0001">2Fe-2S</keyword>
<evidence type="ECO:0000256" key="1">
    <source>
        <dbReference type="ARBA" id="ARBA00010643"/>
    </source>
</evidence>
<reference evidence="8 9" key="1">
    <citation type="submission" date="2018-06" db="EMBL/GenBank/DDBJ databases">
        <title>Genomic Encyclopedia of Type Strains, Phase I: the one thousand microbial genomes (KMG-I) project.</title>
        <authorList>
            <person name="Kyrpides N."/>
        </authorList>
    </citation>
    <scope>NUCLEOTIDE SEQUENCE [LARGE SCALE GENOMIC DNA]</scope>
    <source>
        <strain evidence="8 9">DSM 19573</strain>
    </source>
</reference>
<dbReference type="InterPro" id="IPR028431">
    <property type="entry name" value="NADP_DH_HndA-like"/>
</dbReference>
<evidence type="ECO:0000256" key="7">
    <source>
        <dbReference type="PIRSR" id="PIRSR000216-1"/>
    </source>
</evidence>
<feature type="binding site" evidence="7">
    <location>
        <position position="93"/>
    </location>
    <ligand>
        <name>[2Fe-2S] cluster</name>
        <dbReference type="ChEBI" id="CHEBI:190135"/>
    </ligand>
</feature>
<keyword evidence="4 7" id="KW-0408">Iron</keyword>
<evidence type="ECO:0000256" key="4">
    <source>
        <dbReference type="ARBA" id="ARBA00023004"/>
    </source>
</evidence>
<dbReference type="RefSeq" id="WP_110463658.1">
    <property type="nucleotide sequence ID" value="NZ_QKMR01000038.1"/>
</dbReference>
<dbReference type="Gene3D" id="3.40.30.10">
    <property type="entry name" value="Glutaredoxin"/>
    <property type="match status" value="1"/>
</dbReference>
<dbReference type="PIRSF" id="PIRSF000216">
    <property type="entry name" value="NADH_DH_24kDa"/>
    <property type="match status" value="1"/>
</dbReference>
<comment type="cofactor">
    <cofactor evidence="6">
        <name>[2Fe-2S] cluster</name>
        <dbReference type="ChEBI" id="CHEBI:190135"/>
    </cofactor>
</comment>
<proteinExistence type="inferred from homology"/>
<evidence type="ECO:0000256" key="3">
    <source>
        <dbReference type="ARBA" id="ARBA00022723"/>
    </source>
</evidence>
<comment type="similarity">
    <text evidence="1">Belongs to the complex I 24 kDa subunit family.</text>
</comment>
<organism evidence="8 9">
    <name type="scientific">Ruminiclostridium sufflavum DSM 19573</name>
    <dbReference type="NCBI Taxonomy" id="1121337"/>
    <lineage>
        <taxon>Bacteria</taxon>
        <taxon>Bacillati</taxon>
        <taxon>Bacillota</taxon>
        <taxon>Clostridia</taxon>
        <taxon>Eubacteriales</taxon>
        <taxon>Oscillospiraceae</taxon>
        <taxon>Ruminiclostridium</taxon>
    </lineage>
</organism>
<dbReference type="FunFam" id="1.10.10.1590:FF:000001">
    <property type="entry name" value="NADH-quinone oxidoreductase subunit E"/>
    <property type="match status" value="1"/>
</dbReference>
<name>A0A318XIG9_9FIRM</name>
<gene>
    <name evidence="8" type="ORF">LY28_03735</name>
</gene>
<feature type="binding site" evidence="7">
    <location>
        <position position="133"/>
    </location>
    <ligand>
        <name>[2Fe-2S] cluster</name>
        <dbReference type="ChEBI" id="CHEBI:190135"/>
    </ligand>
</feature>
<evidence type="ECO:0000256" key="2">
    <source>
        <dbReference type="ARBA" id="ARBA00022714"/>
    </source>
</evidence>
<dbReference type="InterPro" id="IPR036249">
    <property type="entry name" value="Thioredoxin-like_sf"/>
</dbReference>
<keyword evidence="3 7" id="KW-0479">Metal-binding</keyword>
<dbReference type="InterPro" id="IPR002023">
    <property type="entry name" value="NuoE-like"/>
</dbReference>
<sequence>MSDSKCCCGCVDQKDLKLKQIIENYKDTSGALIPVLHEAQEVYGYLPVDVLKRISEGLNVSLAEIYGVVTFYTQFSLNPKGRFSISVCLGTACYVKGAGEILEKFKEFLGIDVGQCTPDGKFSLDACRCIGACGLAPVITINEDVHGRLTADDVEGILEKYKDL</sequence>
<dbReference type="GO" id="GO:0046872">
    <property type="term" value="F:metal ion binding"/>
    <property type="evidence" value="ECO:0007669"/>
    <property type="project" value="UniProtKB-KW"/>
</dbReference>
<evidence type="ECO:0000256" key="5">
    <source>
        <dbReference type="ARBA" id="ARBA00023014"/>
    </source>
</evidence>
<dbReference type="InterPro" id="IPR041921">
    <property type="entry name" value="NuoE_N"/>
</dbReference>
<evidence type="ECO:0000256" key="6">
    <source>
        <dbReference type="ARBA" id="ARBA00034078"/>
    </source>
</evidence>
<dbReference type="Pfam" id="PF01257">
    <property type="entry name" value="2Fe-2S_thioredx"/>
    <property type="match status" value="1"/>
</dbReference>
<dbReference type="FunFam" id="3.40.30.10:FF:000015">
    <property type="entry name" value="NADH-quinone oxidoreductase subunit E"/>
    <property type="match status" value="1"/>
</dbReference>
<evidence type="ECO:0000313" key="9">
    <source>
        <dbReference type="Proteomes" id="UP000248132"/>
    </source>
</evidence>
<protein>
    <submittedName>
        <fullName evidence="8">NAD(P)-dependent iron-only hydrogenase diaphorase component iron-sulfur protein</fullName>
    </submittedName>
</protein>
<dbReference type="PANTHER" id="PTHR43342:SF2">
    <property type="entry name" value="POTENTIAL NAD-REDUCING HYDROGENASE SUBUNIT"/>
    <property type="match status" value="1"/>
</dbReference>
<feature type="binding site" evidence="7">
    <location>
        <position position="129"/>
    </location>
    <ligand>
        <name>[2Fe-2S] cluster</name>
        <dbReference type="ChEBI" id="CHEBI:190135"/>
    </ligand>
</feature>
<keyword evidence="9" id="KW-1185">Reference proteome</keyword>
<dbReference type="GO" id="GO:0016491">
    <property type="term" value="F:oxidoreductase activity"/>
    <property type="evidence" value="ECO:0007669"/>
    <property type="project" value="InterPro"/>
</dbReference>
<dbReference type="InterPro" id="IPR042128">
    <property type="entry name" value="NuoE_dom"/>
</dbReference>
<dbReference type="OrthoDB" id="9807941at2"/>
<evidence type="ECO:0000313" key="8">
    <source>
        <dbReference type="EMBL" id="PYG84255.1"/>
    </source>
</evidence>
<dbReference type="CDD" id="cd03064">
    <property type="entry name" value="TRX_Fd_NuoE"/>
    <property type="match status" value="1"/>
</dbReference>
<dbReference type="NCBIfam" id="NF005722">
    <property type="entry name" value="PRK07539.1-2"/>
    <property type="match status" value="1"/>
</dbReference>
<keyword evidence="5 7" id="KW-0411">Iron-sulfur</keyword>
<dbReference type="PANTHER" id="PTHR43342">
    <property type="entry name" value="NADH-QUINONE OXIDOREDUCTASE, E SUBUNIT"/>
    <property type="match status" value="1"/>
</dbReference>
<dbReference type="GO" id="GO:0051537">
    <property type="term" value="F:2 iron, 2 sulfur cluster binding"/>
    <property type="evidence" value="ECO:0007669"/>
    <property type="project" value="UniProtKB-KW"/>
</dbReference>
<accession>A0A318XIG9</accession>
<dbReference type="Proteomes" id="UP000248132">
    <property type="component" value="Unassembled WGS sequence"/>
</dbReference>
<dbReference type="AlphaFoldDB" id="A0A318XIG9"/>
<feature type="binding site" evidence="7">
    <location>
        <position position="88"/>
    </location>
    <ligand>
        <name>[2Fe-2S] cluster</name>
        <dbReference type="ChEBI" id="CHEBI:190135"/>
    </ligand>
</feature>
<comment type="cofactor">
    <cofactor evidence="7">
        <name>[2Fe-2S] cluster</name>
        <dbReference type="ChEBI" id="CHEBI:190135"/>
    </cofactor>
    <text evidence="7">Binds 1 [2Fe-2S] cluster.</text>
</comment>
<comment type="caution">
    <text evidence="8">The sequence shown here is derived from an EMBL/GenBank/DDBJ whole genome shotgun (WGS) entry which is preliminary data.</text>
</comment>
<dbReference type="SUPFAM" id="SSF52833">
    <property type="entry name" value="Thioredoxin-like"/>
    <property type="match status" value="1"/>
</dbReference>
<dbReference type="EMBL" id="QKMR01000038">
    <property type="protein sequence ID" value="PYG84255.1"/>
    <property type="molecule type" value="Genomic_DNA"/>
</dbReference>
<dbReference type="Gene3D" id="1.10.10.1590">
    <property type="entry name" value="NADH-quinone oxidoreductase subunit E"/>
    <property type="match status" value="1"/>
</dbReference>